<name>A0A182PVZ4_9DIPT</name>
<reference evidence="1" key="2">
    <citation type="submission" date="2020-05" db="UniProtKB">
        <authorList>
            <consortium name="EnsemblMetazoa"/>
        </authorList>
    </citation>
    <scope>IDENTIFICATION</scope>
    <source>
        <strain evidence="1">Epiroticus2</strain>
    </source>
</reference>
<sequence length="557" mass="62738">MVDYMAAWRVMCKGLLSHVNPGAIEVRLAILTTSRFAGFSVWTDEAKPKKTKSVNEEYRAVLEDIGITEAEAPDNFEGWMEVLSDICSEGEGAWDAKGTPTSEKTRPINKAMNVKFGKNLGDDEEVDHIAAVTCIDPKTDIMIGDHKVPDWFAGYNTSASMPDRVKYYTWWRTDPLHNMGQALISCADGTTKPALETFVSGEVQYEVTEANDLIRMLSYYGVYEDNSMCSGAIVEPIDILNRSLGFGSLVLAITELWRATSGLSLMDYNRINTSWKLSDPQTRSMVNIATIGFAIEFPNTTNTAWTDTSFKISDVLKVQMVLTDEKWKEHWYVGVVPWWFVQAVLLKFGGQLTVKTKEPVSVKLNFDEDWLDEVGYHLKADEAFATDISILTSSIMYEKKVQRRATPFFTILTPTKDAHEMKVHWTSWYYNFVNDLPKSGLRRRMKVTPPDFDGVVELNTVVFPDSRRFKGYANPEAFVDGTNRYLLPVDHTVMGGLTWPDPFVDWLKQGLIAIEPHLLNLDVVGAVGAALGHVNKTIIDWLNEKIHGSGSFRDESD</sequence>
<evidence type="ECO:0000313" key="1">
    <source>
        <dbReference type="EnsemblMetazoa" id="AEPI011131-PA"/>
    </source>
</evidence>
<protein>
    <submittedName>
        <fullName evidence="1">Uncharacterized protein</fullName>
    </submittedName>
</protein>
<dbReference type="AlphaFoldDB" id="A0A182PVZ4"/>
<proteinExistence type="predicted"/>
<evidence type="ECO:0000313" key="2">
    <source>
        <dbReference type="Proteomes" id="UP000075885"/>
    </source>
</evidence>
<reference evidence="2" key="1">
    <citation type="submission" date="2013-03" db="EMBL/GenBank/DDBJ databases">
        <title>The Genome Sequence of Anopheles epiroticus epiroticus2.</title>
        <authorList>
            <consortium name="The Broad Institute Genomics Platform"/>
            <person name="Neafsey D.E."/>
            <person name="Howell P."/>
            <person name="Walker B."/>
            <person name="Young S.K."/>
            <person name="Zeng Q."/>
            <person name="Gargeya S."/>
            <person name="Fitzgerald M."/>
            <person name="Haas B."/>
            <person name="Abouelleil A."/>
            <person name="Allen A.W."/>
            <person name="Alvarado L."/>
            <person name="Arachchi H.M."/>
            <person name="Berlin A.M."/>
            <person name="Chapman S.B."/>
            <person name="Gainer-Dewar J."/>
            <person name="Goldberg J."/>
            <person name="Griggs A."/>
            <person name="Gujja S."/>
            <person name="Hansen M."/>
            <person name="Howarth C."/>
            <person name="Imamovic A."/>
            <person name="Ireland A."/>
            <person name="Larimer J."/>
            <person name="McCowan C."/>
            <person name="Murphy C."/>
            <person name="Pearson M."/>
            <person name="Poon T.W."/>
            <person name="Priest M."/>
            <person name="Roberts A."/>
            <person name="Saif S."/>
            <person name="Shea T."/>
            <person name="Sisk P."/>
            <person name="Sykes S."/>
            <person name="Wortman J."/>
            <person name="Nusbaum C."/>
            <person name="Birren B."/>
        </authorList>
    </citation>
    <scope>NUCLEOTIDE SEQUENCE [LARGE SCALE GENOMIC DNA]</scope>
    <source>
        <strain evidence="2">Epiroticus2</strain>
    </source>
</reference>
<dbReference type="Proteomes" id="UP000075885">
    <property type="component" value="Unassembled WGS sequence"/>
</dbReference>
<organism evidence="1 2">
    <name type="scientific">Anopheles epiroticus</name>
    <dbReference type="NCBI Taxonomy" id="199890"/>
    <lineage>
        <taxon>Eukaryota</taxon>
        <taxon>Metazoa</taxon>
        <taxon>Ecdysozoa</taxon>
        <taxon>Arthropoda</taxon>
        <taxon>Hexapoda</taxon>
        <taxon>Insecta</taxon>
        <taxon>Pterygota</taxon>
        <taxon>Neoptera</taxon>
        <taxon>Endopterygota</taxon>
        <taxon>Diptera</taxon>
        <taxon>Nematocera</taxon>
        <taxon>Culicoidea</taxon>
        <taxon>Culicidae</taxon>
        <taxon>Anophelinae</taxon>
        <taxon>Anopheles</taxon>
    </lineage>
</organism>
<dbReference type="EnsemblMetazoa" id="AEPI011131-RA">
    <property type="protein sequence ID" value="AEPI011131-PA"/>
    <property type="gene ID" value="AEPI011131"/>
</dbReference>
<dbReference type="VEuPathDB" id="VectorBase:AEPI011131"/>
<keyword evidence="2" id="KW-1185">Reference proteome</keyword>
<accession>A0A182PVZ4</accession>